<evidence type="ECO:0000313" key="3">
    <source>
        <dbReference type="EMBL" id="MFC4246431.1"/>
    </source>
</evidence>
<dbReference type="Pfam" id="PF03684">
    <property type="entry name" value="UPF0179"/>
    <property type="match status" value="1"/>
</dbReference>
<proteinExistence type="inferred from homology"/>
<comment type="caution">
    <text evidence="3">The sequence shown here is derived from an EMBL/GenBank/DDBJ whole genome shotgun (WGS) entry which is preliminary data.</text>
</comment>
<dbReference type="PIRSF" id="PIRSF006595">
    <property type="entry name" value="UCP006595"/>
    <property type="match status" value="1"/>
</dbReference>
<protein>
    <recommendedName>
        <fullName evidence="2">UPF0179 protein ACFOZ7_05400</fullName>
    </recommendedName>
</protein>
<dbReference type="AlphaFoldDB" id="A0ABD5NWI0"/>
<dbReference type="GeneID" id="71854790"/>
<comment type="similarity">
    <text evidence="1 2">Belongs to the UPF0179 family.</text>
</comment>
<dbReference type="EMBL" id="JBHSDJ010000013">
    <property type="protein sequence ID" value="MFC4246431.1"/>
    <property type="molecule type" value="Genomic_DNA"/>
</dbReference>
<evidence type="ECO:0000313" key="4">
    <source>
        <dbReference type="Proteomes" id="UP001595821"/>
    </source>
</evidence>
<evidence type="ECO:0000256" key="1">
    <source>
        <dbReference type="ARBA" id="ARBA00010824"/>
    </source>
</evidence>
<dbReference type="RefSeq" id="WP_246967085.1">
    <property type="nucleotide sequence ID" value="NZ_CP095397.1"/>
</dbReference>
<reference evidence="3 4" key="1">
    <citation type="journal article" date="2014" name="Int. J. Syst. Evol. Microbiol.">
        <title>Complete genome sequence of Corynebacterium casei LMG S-19264T (=DSM 44701T), isolated from a smear-ripened cheese.</title>
        <authorList>
            <consortium name="US DOE Joint Genome Institute (JGI-PGF)"/>
            <person name="Walter F."/>
            <person name="Albersmeier A."/>
            <person name="Kalinowski J."/>
            <person name="Ruckert C."/>
        </authorList>
    </citation>
    <scope>NUCLEOTIDE SEQUENCE [LARGE SCALE GENOMIC DNA]</scope>
    <source>
        <strain evidence="3 4">IBRC-M 10912</strain>
    </source>
</reference>
<dbReference type="PANTHER" id="PTHR40699:SF1">
    <property type="entry name" value="UPF0179 PROTEIN MJ1627"/>
    <property type="match status" value="1"/>
</dbReference>
<gene>
    <name evidence="3" type="ORF">ACFOZ7_05400</name>
</gene>
<dbReference type="Proteomes" id="UP001595821">
    <property type="component" value="Unassembled WGS sequence"/>
</dbReference>
<sequence length="152" mass="16559">MSTVTLIGTRLAEPDTEFVYHGEADACAGCPYRSQCLNLSPGTRYRITDVRENAQTLECAMHDGGVRAVEVEPVSVRANIPSKGAFAGSKASLQGPCPYVECPSHEYCEPDGISFDEEYRIAEIVGDPPHDVCHLDRSLELVELETDADGRN</sequence>
<accession>A0ABD5NWI0</accession>
<dbReference type="PANTHER" id="PTHR40699">
    <property type="entry name" value="UPF0179 PROTEIN MJ1627"/>
    <property type="match status" value="1"/>
</dbReference>
<dbReference type="HAMAP" id="MF_00498">
    <property type="entry name" value="UPF0179"/>
    <property type="match status" value="1"/>
</dbReference>
<evidence type="ECO:0000256" key="2">
    <source>
        <dbReference type="HAMAP-Rule" id="MF_00498"/>
    </source>
</evidence>
<name>A0ABD5NWI0_9EURY</name>
<dbReference type="InterPro" id="IPR005369">
    <property type="entry name" value="UPF0179"/>
</dbReference>
<organism evidence="3 4">
    <name type="scientific">Natribaculum luteum</name>
    <dbReference type="NCBI Taxonomy" id="1586232"/>
    <lineage>
        <taxon>Archaea</taxon>
        <taxon>Methanobacteriati</taxon>
        <taxon>Methanobacteriota</taxon>
        <taxon>Stenosarchaea group</taxon>
        <taxon>Halobacteria</taxon>
        <taxon>Halobacteriales</taxon>
        <taxon>Natrialbaceae</taxon>
        <taxon>Natribaculum</taxon>
    </lineage>
</organism>